<dbReference type="EMBL" id="FNKD01000001">
    <property type="protein sequence ID" value="SDQ06773.1"/>
    <property type="molecule type" value="Genomic_DNA"/>
</dbReference>
<organism evidence="1 2">
    <name type="scientific">Virgibacillus salinus</name>
    <dbReference type="NCBI Taxonomy" id="553311"/>
    <lineage>
        <taxon>Bacteria</taxon>
        <taxon>Bacillati</taxon>
        <taxon>Bacillota</taxon>
        <taxon>Bacilli</taxon>
        <taxon>Bacillales</taxon>
        <taxon>Bacillaceae</taxon>
        <taxon>Virgibacillus</taxon>
    </lineage>
</organism>
<reference evidence="1 2" key="1">
    <citation type="submission" date="2016-10" db="EMBL/GenBank/DDBJ databases">
        <authorList>
            <person name="de Groot N.N."/>
        </authorList>
    </citation>
    <scope>NUCLEOTIDE SEQUENCE [LARGE SCALE GENOMIC DNA]</scope>
    <source>
        <strain evidence="1 2">CGMCC 1.10449</strain>
    </source>
</reference>
<accession>A0A1H0XV66</accession>
<dbReference type="AlphaFoldDB" id="A0A1H0XV66"/>
<dbReference type="Proteomes" id="UP000199444">
    <property type="component" value="Unassembled WGS sequence"/>
</dbReference>
<protein>
    <submittedName>
        <fullName evidence="1">Uncharacterized protein</fullName>
    </submittedName>
</protein>
<name>A0A1H0XV66_9BACI</name>
<keyword evidence="2" id="KW-1185">Reference proteome</keyword>
<sequence length="66" mass="7564">MANTKLVSMPNREVLEEEKQQRQINFIEAEDIHFHSKGIHFTGKYYGTDECGQGTYIKHSTTATFG</sequence>
<proteinExistence type="predicted"/>
<dbReference type="STRING" id="553311.SAMN05216231_0231"/>
<evidence type="ECO:0000313" key="1">
    <source>
        <dbReference type="EMBL" id="SDQ06773.1"/>
    </source>
</evidence>
<dbReference type="RefSeq" id="WP_092491133.1">
    <property type="nucleotide sequence ID" value="NZ_FNKD01000001.1"/>
</dbReference>
<evidence type="ECO:0000313" key="2">
    <source>
        <dbReference type="Proteomes" id="UP000199444"/>
    </source>
</evidence>
<gene>
    <name evidence="1" type="ORF">SAMN05216231_0231</name>
</gene>